<sequence length="168" mass="17247">MAFGRRTAAPGVTGTGTGVAGNTGYGTGTGAGTTGYGTGAGRTNRVGPTRTKWGRRNAGGAVADNKIAGSSKMKLTDMSAASGRRMAVAGATISEKLAHMRANMGLGLYTVAHPIHPIRRAAAKESAMNQKAAATERKNQKIAHANDIASRKRATVRENRAAQLNTAL</sequence>
<feature type="region of interest" description="Disordered" evidence="1">
    <location>
        <begin position="36"/>
        <end position="57"/>
    </location>
</feature>
<feature type="region of interest" description="Disordered" evidence="1">
    <location>
        <begin position="136"/>
        <end position="168"/>
    </location>
</feature>
<keyword evidence="3" id="KW-1185">Reference proteome</keyword>
<accession>A0ABP0VLV9</accession>
<evidence type="ECO:0000313" key="3">
    <source>
        <dbReference type="Proteomes" id="UP001497444"/>
    </source>
</evidence>
<reference evidence="2 3" key="1">
    <citation type="submission" date="2024-02" db="EMBL/GenBank/DDBJ databases">
        <authorList>
            <consortium name="ELIXIR-Norway"/>
            <consortium name="Elixir Norway"/>
        </authorList>
    </citation>
    <scope>NUCLEOTIDE SEQUENCE [LARGE SCALE GENOMIC DNA]</scope>
</reference>
<protein>
    <submittedName>
        <fullName evidence="2">Uncharacterized protein</fullName>
    </submittedName>
</protein>
<evidence type="ECO:0000313" key="2">
    <source>
        <dbReference type="EMBL" id="CAK9254926.1"/>
    </source>
</evidence>
<dbReference type="Proteomes" id="UP001497444">
    <property type="component" value="Chromosome 1"/>
</dbReference>
<name>A0ABP0VLV9_9BRYO</name>
<gene>
    <name evidence="2" type="ORF">CSSPJE1EN1_LOCUS404</name>
</gene>
<organism evidence="2 3">
    <name type="scientific">Sphagnum jensenii</name>
    <dbReference type="NCBI Taxonomy" id="128206"/>
    <lineage>
        <taxon>Eukaryota</taxon>
        <taxon>Viridiplantae</taxon>
        <taxon>Streptophyta</taxon>
        <taxon>Embryophyta</taxon>
        <taxon>Bryophyta</taxon>
        <taxon>Sphagnophytina</taxon>
        <taxon>Sphagnopsida</taxon>
        <taxon>Sphagnales</taxon>
        <taxon>Sphagnaceae</taxon>
        <taxon>Sphagnum</taxon>
    </lineage>
</organism>
<proteinExistence type="predicted"/>
<dbReference type="EMBL" id="OZ020096">
    <property type="protein sequence ID" value="CAK9254926.1"/>
    <property type="molecule type" value="Genomic_DNA"/>
</dbReference>
<evidence type="ECO:0000256" key="1">
    <source>
        <dbReference type="SAM" id="MobiDB-lite"/>
    </source>
</evidence>